<feature type="transmembrane region" description="Helical" evidence="1">
    <location>
        <begin position="336"/>
        <end position="357"/>
    </location>
</feature>
<keyword evidence="3" id="KW-1185">Reference proteome</keyword>
<evidence type="ECO:0000313" key="2">
    <source>
        <dbReference type="EMBL" id="QHL92007.1"/>
    </source>
</evidence>
<reference evidence="2 3" key="1">
    <citation type="submission" date="2020-01" db="EMBL/GenBank/DDBJ databases">
        <title>Sphingomonas sp. C33 whole genome sequece.</title>
        <authorList>
            <person name="Park C."/>
        </authorList>
    </citation>
    <scope>NUCLEOTIDE SEQUENCE [LARGE SCALE GENOMIC DNA]</scope>
    <source>
        <strain evidence="2 3">C33</strain>
        <plasmid evidence="3">pc33</plasmid>
    </source>
</reference>
<feature type="transmembrane region" description="Helical" evidence="1">
    <location>
        <begin position="240"/>
        <end position="261"/>
    </location>
</feature>
<evidence type="ECO:0008006" key="4">
    <source>
        <dbReference type="Google" id="ProtNLM"/>
    </source>
</evidence>
<feature type="transmembrane region" description="Helical" evidence="1">
    <location>
        <begin position="169"/>
        <end position="188"/>
    </location>
</feature>
<organism evidence="2 3">
    <name type="scientific">Sphingomonas changnyeongensis</name>
    <dbReference type="NCBI Taxonomy" id="2698679"/>
    <lineage>
        <taxon>Bacteria</taxon>
        <taxon>Pseudomonadati</taxon>
        <taxon>Pseudomonadota</taxon>
        <taxon>Alphaproteobacteria</taxon>
        <taxon>Sphingomonadales</taxon>
        <taxon>Sphingomonadaceae</taxon>
        <taxon>Sphingomonas</taxon>
    </lineage>
</organism>
<keyword evidence="1" id="KW-0472">Membrane</keyword>
<keyword evidence="1" id="KW-0812">Transmembrane</keyword>
<feature type="transmembrane region" description="Helical" evidence="1">
    <location>
        <begin position="195"/>
        <end position="220"/>
    </location>
</feature>
<dbReference type="Proteomes" id="UP000464468">
    <property type="component" value="Plasmid pC33"/>
</dbReference>
<protein>
    <recommendedName>
        <fullName evidence="4">Glycosyltransferase RgtA/B/C/D-like domain-containing protein</fullName>
    </recommendedName>
</protein>
<name>A0A7Z2S9R3_9SPHN</name>
<feature type="transmembrane region" description="Helical" evidence="1">
    <location>
        <begin position="309"/>
        <end position="330"/>
    </location>
</feature>
<keyword evidence="1" id="KW-1133">Transmembrane helix</keyword>
<accession>A0A7Z2S9R3</accession>
<dbReference type="AlphaFoldDB" id="A0A7Z2S9R3"/>
<evidence type="ECO:0000313" key="3">
    <source>
        <dbReference type="Proteomes" id="UP000464468"/>
    </source>
</evidence>
<dbReference type="RefSeq" id="WP_160594041.1">
    <property type="nucleotide sequence ID" value="NZ_CP047896.1"/>
</dbReference>
<geneLocation type="plasmid" evidence="3">
    <name>pc33</name>
</geneLocation>
<keyword evidence="2" id="KW-0614">Plasmid</keyword>
<feature type="transmembrane region" description="Helical" evidence="1">
    <location>
        <begin position="46"/>
        <end position="68"/>
    </location>
</feature>
<gene>
    <name evidence="2" type="ORF">GVO57_14010</name>
</gene>
<dbReference type="KEGG" id="schy:GVO57_14010"/>
<dbReference type="EMBL" id="CP047896">
    <property type="protein sequence ID" value="QHL92007.1"/>
    <property type="molecule type" value="Genomic_DNA"/>
</dbReference>
<feature type="transmembrane region" description="Helical" evidence="1">
    <location>
        <begin position="107"/>
        <end position="132"/>
    </location>
</feature>
<proteinExistence type="predicted"/>
<sequence length="549" mass="59320">MSFSKVPDGRDFDVVMPGGSMKQEAIHRFEWLTSNVTPRVANPAPIVAASCFLSLILPLAVTPVIPFIDLYDHIVRYWLLANGPDLENISKSYAVHWRLTPNLGMDALGWVILRYFEPLFAAKLIVAVLVLCQALSVTALSRSLGARSVLLPFAAASFLSYSYVLNWGFINFILAMSISLFGMATWLAQREKPVAAVLSGVTFGLLVFLSHGFAFFLYGLTLAALEFGRWRAAKEALGRLAQGLSLIACQAIVPVTLFLLAGTSQSGDSTAARIAANFQSDTWPERLWLEFCYRLKTIVRVAESPSETFDIIAIAAFAAVVGGGLLSGHLRLARAAMPSIVVLALLCVVTPPSLFGVGFVADRVPLLLALICCAALQPASSTYNQLPAVAALAALVTAKSIVTAVSWSDYRQDWVTATEVLGKVPNGAIMRPVYAMTSYRGGDDGRRCQMYAPLALAYHGVHTPLFADPLKQPLSLRGDLAKAATATIQNPHWLQSRSKAAVAAEIRQVMETPSVDYVFVCGELAQVADAYGERMIARTGTFAVLRASR</sequence>
<evidence type="ECO:0000256" key="1">
    <source>
        <dbReference type="SAM" id="Phobius"/>
    </source>
</evidence>